<protein>
    <submittedName>
        <fullName evidence="2">Uncharacterized protein</fullName>
    </submittedName>
</protein>
<evidence type="ECO:0000313" key="3">
    <source>
        <dbReference type="Proteomes" id="UP001151760"/>
    </source>
</evidence>
<evidence type="ECO:0000256" key="1">
    <source>
        <dbReference type="SAM" id="MobiDB-lite"/>
    </source>
</evidence>
<name>A0ABQ5G5A5_9ASTR</name>
<dbReference type="Proteomes" id="UP001151760">
    <property type="component" value="Unassembled WGS sequence"/>
</dbReference>
<organism evidence="2 3">
    <name type="scientific">Tanacetum coccineum</name>
    <dbReference type="NCBI Taxonomy" id="301880"/>
    <lineage>
        <taxon>Eukaryota</taxon>
        <taxon>Viridiplantae</taxon>
        <taxon>Streptophyta</taxon>
        <taxon>Embryophyta</taxon>
        <taxon>Tracheophyta</taxon>
        <taxon>Spermatophyta</taxon>
        <taxon>Magnoliopsida</taxon>
        <taxon>eudicotyledons</taxon>
        <taxon>Gunneridae</taxon>
        <taxon>Pentapetalae</taxon>
        <taxon>asterids</taxon>
        <taxon>campanulids</taxon>
        <taxon>Asterales</taxon>
        <taxon>Asteraceae</taxon>
        <taxon>Asteroideae</taxon>
        <taxon>Anthemideae</taxon>
        <taxon>Anthemidinae</taxon>
        <taxon>Tanacetum</taxon>
    </lineage>
</organism>
<feature type="region of interest" description="Disordered" evidence="1">
    <location>
        <begin position="32"/>
        <end position="69"/>
    </location>
</feature>
<proteinExistence type="predicted"/>
<dbReference type="EMBL" id="BQNB010018070">
    <property type="protein sequence ID" value="GJT70368.1"/>
    <property type="molecule type" value="Genomic_DNA"/>
</dbReference>
<keyword evidence="3" id="KW-1185">Reference proteome</keyword>
<accession>A0ABQ5G5A5</accession>
<reference evidence="2" key="2">
    <citation type="submission" date="2022-01" db="EMBL/GenBank/DDBJ databases">
        <authorList>
            <person name="Yamashiro T."/>
            <person name="Shiraishi A."/>
            <person name="Satake H."/>
            <person name="Nakayama K."/>
        </authorList>
    </citation>
    <scope>NUCLEOTIDE SEQUENCE</scope>
</reference>
<feature type="compositionally biased region" description="Polar residues" evidence="1">
    <location>
        <begin position="55"/>
        <end position="69"/>
    </location>
</feature>
<sequence length="133" mass="15027">MTESKSFNRHPKYMTLYYALMESILADEDAMDQDQGLKKRKISDDAQLSKRPKSIGSSKDTPKSTGKYVQSKETIFEAAYTKMPLNQGDDTGNTDAQPDVEAITKDDWFKKHARPHTPDLELIQGKSVNNEPT</sequence>
<evidence type="ECO:0000313" key="2">
    <source>
        <dbReference type="EMBL" id="GJT70368.1"/>
    </source>
</evidence>
<reference evidence="2" key="1">
    <citation type="journal article" date="2022" name="Int. J. Mol. Sci.">
        <title>Draft Genome of Tanacetum Coccineum: Genomic Comparison of Closely Related Tanacetum-Family Plants.</title>
        <authorList>
            <person name="Yamashiro T."/>
            <person name="Shiraishi A."/>
            <person name="Nakayama K."/>
            <person name="Satake H."/>
        </authorList>
    </citation>
    <scope>NUCLEOTIDE SEQUENCE</scope>
</reference>
<gene>
    <name evidence="2" type="ORF">Tco_1029654</name>
</gene>
<comment type="caution">
    <text evidence="2">The sequence shown here is derived from an EMBL/GenBank/DDBJ whole genome shotgun (WGS) entry which is preliminary data.</text>
</comment>
<feature type="region of interest" description="Disordered" evidence="1">
    <location>
        <begin position="111"/>
        <end position="133"/>
    </location>
</feature>